<feature type="region of interest" description="Disordered" evidence="1">
    <location>
        <begin position="20"/>
        <end position="161"/>
    </location>
</feature>
<sequence length="161" mass="17382">MLKQRFSAALDKVSVRRAFKRMFKKKPSSTKDASNSEAKSEDAQSVEPTEKTADAALVRSSSGKSTVRSKSSAPPADAAQEGNQESKVVPAEAGRASEEIAPGKMRMSESPSENPMPQLPTITVGEDLEPIDLSPRKDSGHLPRSDDSLDYHDQGKQVIQT</sequence>
<organism evidence="2 3">
    <name type="scientific">Amanita thiersii Skay4041</name>
    <dbReference type="NCBI Taxonomy" id="703135"/>
    <lineage>
        <taxon>Eukaryota</taxon>
        <taxon>Fungi</taxon>
        <taxon>Dikarya</taxon>
        <taxon>Basidiomycota</taxon>
        <taxon>Agaricomycotina</taxon>
        <taxon>Agaricomycetes</taxon>
        <taxon>Agaricomycetidae</taxon>
        <taxon>Agaricales</taxon>
        <taxon>Pluteineae</taxon>
        <taxon>Amanitaceae</taxon>
        <taxon>Amanita</taxon>
    </lineage>
</organism>
<dbReference type="EMBL" id="KZ302047">
    <property type="protein sequence ID" value="PFH48882.1"/>
    <property type="molecule type" value="Genomic_DNA"/>
</dbReference>
<protein>
    <submittedName>
        <fullName evidence="2">Uncharacterized protein</fullName>
    </submittedName>
</protein>
<feature type="compositionally biased region" description="Basic and acidic residues" evidence="1">
    <location>
        <begin position="38"/>
        <end position="53"/>
    </location>
</feature>
<keyword evidence="3" id="KW-1185">Reference proteome</keyword>
<evidence type="ECO:0000256" key="1">
    <source>
        <dbReference type="SAM" id="MobiDB-lite"/>
    </source>
</evidence>
<dbReference type="AlphaFoldDB" id="A0A2A9NMH0"/>
<dbReference type="OrthoDB" id="3064526at2759"/>
<proteinExistence type="predicted"/>
<dbReference type="Proteomes" id="UP000242287">
    <property type="component" value="Unassembled WGS sequence"/>
</dbReference>
<evidence type="ECO:0000313" key="2">
    <source>
        <dbReference type="EMBL" id="PFH48882.1"/>
    </source>
</evidence>
<name>A0A2A9NMH0_9AGAR</name>
<feature type="compositionally biased region" description="Low complexity" evidence="1">
    <location>
        <begin position="58"/>
        <end position="72"/>
    </location>
</feature>
<gene>
    <name evidence="2" type="ORF">AMATHDRAFT_5400</name>
</gene>
<evidence type="ECO:0000313" key="3">
    <source>
        <dbReference type="Proteomes" id="UP000242287"/>
    </source>
</evidence>
<accession>A0A2A9NMH0</accession>
<reference evidence="2 3" key="1">
    <citation type="submission" date="2014-02" db="EMBL/GenBank/DDBJ databases">
        <title>Transposable element dynamics among asymbiotic and ectomycorrhizal Amanita fungi.</title>
        <authorList>
            <consortium name="DOE Joint Genome Institute"/>
            <person name="Hess J."/>
            <person name="Skrede I."/>
            <person name="Wolfe B."/>
            <person name="LaButti K."/>
            <person name="Ohm R.A."/>
            <person name="Grigoriev I.V."/>
            <person name="Pringle A."/>
        </authorList>
    </citation>
    <scope>NUCLEOTIDE SEQUENCE [LARGE SCALE GENOMIC DNA]</scope>
    <source>
        <strain evidence="2 3">SKay4041</strain>
    </source>
</reference>
<feature type="compositionally biased region" description="Basic and acidic residues" evidence="1">
    <location>
        <begin position="134"/>
        <end position="155"/>
    </location>
</feature>